<evidence type="ECO:0008006" key="4">
    <source>
        <dbReference type="Google" id="ProtNLM"/>
    </source>
</evidence>
<protein>
    <recommendedName>
        <fullName evidence="4">Heavy metal transporter</fullName>
    </recommendedName>
</protein>
<dbReference type="Proteomes" id="UP000320011">
    <property type="component" value="Unassembled WGS sequence"/>
</dbReference>
<dbReference type="EMBL" id="VJWX01000055">
    <property type="protein sequence ID" value="TVT56298.1"/>
    <property type="molecule type" value="Genomic_DNA"/>
</dbReference>
<organism evidence="2 3">
    <name type="scientific">Amycolatopsis rhizosphaerae</name>
    <dbReference type="NCBI Taxonomy" id="2053003"/>
    <lineage>
        <taxon>Bacteria</taxon>
        <taxon>Bacillati</taxon>
        <taxon>Actinomycetota</taxon>
        <taxon>Actinomycetes</taxon>
        <taxon>Pseudonocardiales</taxon>
        <taxon>Pseudonocardiaceae</taxon>
        <taxon>Amycolatopsis</taxon>
    </lineage>
</organism>
<name>A0A558D5L6_9PSEU</name>
<evidence type="ECO:0000256" key="1">
    <source>
        <dbReference type="SAM" id="Phobius"/>
    </source>
</evidence>
<proteinExistence type="predicted"/>
<reference evidence="2 3" key="2">
    <citation type="submission" date="2019-08" db="EMBL/GenBank/DDBJ databases">
        <title>Amycolatopsis acidicola sp. nov., isolated from peat swamp forest soil.</title>
        <authorList>
            <person name="Srisuk N."/>
        </authorList>
    </citation>
    <scope>NUCLEOTIDE SEQUENCE [LARGE SCALE GENOMIC DNA]</scope>
    <source>
        <strain evidence="2 3">TBRC 6029</strain>
    </source>
</reference>
<keyword evidence="3" id="KW-1185">Reference proteome</keyword>
<feature type="transmembrane region" description="Helical" evidence="1">
    <location>
        <begin position="16"/>
        <end position="35"/>
    </location>
</feature>
<gene>
    <name evidence="2" type="ORF">FNH05_08625</name>
</gene>
<evidence type="ECO:0000313" key="3">
    <source>
        <dbReference type="Proteomes" id="UP000320011"/>
    </source>
</evidence>
<reference evidence="2 3" key="1">
    <citation type="submission" date="2019-07" db="EMBL/GenBank/DDBJ databases">
        <authorList>
            <person name="Duangmal K."/>
            <person name="Teo W.F.A."/>
        </authorList>
    </citation>
    <scope>NUCLEOTIDE SEQUENCE [LARGE SCALE GENOMIC DNA]</scope>
    <source>
        <strain evidence="2 3">TBRC 6029</strain>
    </source>
</reference>
<sequence length="275" mass="28570">MAVATRRRGLVRIPRWGLVVLVLAVVTAGTVWLVLSTRRPPAPGCTVASADNADHWALTPDQAQNAATIAGVGLRSGMPDHAVTVALATAFQESKLRNLTGGDLDSAGLFQQRPSQGWGTYAQVTDPIHASESFFRRLRAQPNWAQLTVTEAAQLVQRSAAPGAYAQWEAEARALAGALTGETPAALTCHNLVLAPSAGDLAATASAELGTSAVSGAHERGQGWSLASWLVANAVRFGIDRIAFDGQTWTAATGAWTGGGPADGTLNLHRLPVGA</sequence>
<accession>A0A558D5L6</accession>
<dbReference type="AlphaFoldDB" id="A0A558D5L6"/>
<keyword evidence="1" id="KW-0812">Transmembrane</keyword>
<comment type="caution">
    <text evidence="2">The sequence shown here is derived from an EMBL/GenBank/DDBJ whole genome shotgun (WGS) entry which is preliminary data.</text>
</comment>
<keyword evidence="1" id="KW-1133">Transmembrane helix</keyword>
<evidence type="ECO:0000313" key="2">
    <source>
        <dbReference type="EMBL" id="TVT56298.1"/>
    </source>
</evidence>
<keyword evidence="1" id="KW-0472">Membrane</keyword>
<dbReference type="OrthoDB" id="5496837at2"/>